<feature type="transmembrane region" description="Helical" evidence="1">
    <location>
        <begin position="47"/>
        <end position="65"/>
    </location>
</feature>
<organism evidence="2 3">
    <name type="scientific">Jutongia hominis</name>
    <dbReference type="NCBI Taxonomy" id="2763664"/>
    <lineage>
        <taxon>Bacteria</taxon>
        <taxon>Bacillati</taxon>
        <taxon>Bacillota</taxon>
        <taxon>Clostridia</taxon>
        <taxon>Lachnospirales</taxon>
        <taxon>Lachnospiraceae</taxon>
        <taxon>Jutongia</taxon>
    </lineage>
</organism>
<feature type="transmembrane region" description="Helical" evidence="1">
    <location>
        <begin position="94"/>
        <end position="113"/>
    </location>
</feature>
<protein>
    <submittedName>
        <fullName evidence="2">Uncharacterized protein</fullName>
    </submittedName>
</protein>
<reference evidence="2 3" key="1">
    <citation type="submission" date="2020-08" db="EMBL/GenBank/DDBJ databases">
        <title>Genome public.</title>
        <authorList>
            <person name="Liu C."/>
            <person name="Sun Q."/>
        </authorList>
    </citation>
    <scope>NUCLEOTIDE SEQUENCE [LARGE SCALE GENOMIC DNA]</scope>
    <source>
        <strain evidence="2 3">BX3</strain>
    </source>
</reference>
<name>A0ABR7MQR6_9FIRM</name>
<feature type="transmembrane region" description="Helical" evidence="1">
    <location>
        <begin position="21"/>
        <end position="41"/>
    </location>
</feature>
<keyword evidence="1" id="KW-0812">Transmembrane</keyword>
<accession>A0ABR7MQR6</accession>
<evidence type="ECO:0000313" key="2">
    <source>
        <dbReference type="EMBL" id="MBC8556136.1"/>
    </source>
</evidence>
<keyword evidence="1" id="KW-0472">Membrane</keyword>
<keyword evidence="1" id="KW-1133">Transmembrane helix</keyword>
<feature type="transmembrane region" description="Helical" evidence="1">
    <location>
        <begin position="119"/>
        <end position="138"/>
    </location>
</feature>
<evidence type="ECO:0000256" key="1">
    <source>
        <dbReference type="SAM" id="Phobius"/>
    </source>
</evidence>
<evidence type="ECO:0000313" key="3">
    <source>
        <dbReference type="Proteomes" id="UP000637513"/>
    </source>
</evidence>
<dbReference type="Proteomes" id="UP000637513">
    <property type="component" value="Unassembled WGS sequence"/>
</dbReference>
<proteinExistence type="predicted"/>
<gene>
    <name evidence="2" type="ORF">H8700_00170</name>
</gene>
<comment type="caution">
    <text evidence="2">The sequence shown here is derived from an EMBL/GenBank/DDBJ whole genome shotgun (WGS) entry which is preliminary data.</text>
</comment>
<dbReference type="RefSeq" id="WP_249302072.1">
    <property type="nucleotide sequence ID" value="NZ_JACRSW010000001.1"/>
</dbReference>
<keyword evidence="3" id="KW-1185">Reference proteome</keyword>
<dbReference type="EMBL" id="JACRSW010000001">
    <property type="protein sequence ID" value="MBC8556136.1"/>
    <property type="molecule type" value="Genomic_DNA"/>
</dbReference>
<sequence length="157" mass="18807">MELSQATIAQVHTEQRFIAKYTGMLFARLLLMICLFFLFFFMQQIPVYLFAFSFLFPWIWSDILTRRKKEKPLILFSTAQKYHYNISRYHAEKITYQALFFFLVVWQVSLCKYNPYESVFLPVPAFLLFLFVLTRIVCTGIIKHQIHKTYTSLDLLS</sequence>